<evidence type="ECO:0000313" key="4">
    <source>
        <dbReference type="EMBL" id="EXJ93262.1"/>
    </source>
</evidence>
<dbReference type="eggNOG" id="ENOG502QW7R">
    <property type="taxonomic scope" value="Eukaryota"/>
</dbReference>
<sequence length="343" mass="38754">MALSSLHRMTIINGASTQFIPETMVANLMSLSLQRLRQELQETRNLEARLALLHTIKTLCTCEIYSGKADTAWRIHVEGAKALIESTAKHFAKEFATTDAAGNKLQRQQDWLTSRWYFSVEALAALTRRGLSRGQVDIKSDHMQGPRALICHNTRIQEHCCLDLYAGYSSDLNTAFKEIGAIAWERERLEDCKAARTHQWEDTDTASSDETTAVAPDVIAQTLPMTAESMSQHTTILSEIDIEREAFWLEQSIRSMISRDREGLKIPTDVTLSEAEIRQFSACNQAYQYSALIHIYRRVRRLRQDSIEVQECVRKIISAVIGILPVVELSPWALLTTPLFTAG</sequence>
<dbReference type="GO" id="GO:0045944">
    <property type="term" value="P:positive regulation of transcription by RNA polymerase II"/>
    <property type="evidence" value="ECO:0007669"/>
    <property type="project" value="TreeGrafter"/>
</dbReference>
<comment type="subcellular location">
    <subcellularLocation>
        <location evidence="1">Nucleus</location>
    </subcellularLocation>
</comment>
<evidence type="ECO:0000256" key="2">
    <source>
        <dbReference type="ARBA" id="ARBA00023242"/>
    </source>
</evidence>
<evidence type="ECO:0000256" key="1">
    <source>
        <dbReference type="ARBA" id="ARBA00004123"/>
    </source>
</evidence>
<dbReference type="GO" id="GO:0000976">
    <property type="term" value="F:transcription cis-regulatory region binding"/>
    <property type="evidence" value="ECO:0007669"/>
    <property type="project" value="TreeGrafter"/>
</dbReference>
<dbReference type="GeneID" id="19156555"/>
<dbReference type="RefSeq" id="XP_007720756.1">
    <property type="nucleotide sequence ID" value="XM_007722566.1"/>
</dbReference>
<evidence type="ECO:0000256" key="3">
    <source>
        <dbReference type="SAM" id="Coils"/>
    </source>
</evidence>
<protein>
    <submittedName>
        <fullName evidence="4">Uncharacterized protein</fullName>
    </submittedName>
</protein>
<dbReference type="GO" id="GO:0003700">
    <property type="term" value="F:DNA-binding transcription factor activity"/>
    <property type="evidence" value="ECO:0007669"/>
    <property type="project" value="TreeGrafter"/>
</dbReference>
<dbReference type="AlphaFoldDB" id="W9YK32"/>
<comment type="caution">
    <text evidence="4">The sequence shown here is derived from an EMBL/GenBank/DDBJ whole genome shotgun (WGS) entry which is preliminary data.</text>
</comment>
<dbReference type="HOGENOM" id="CLU_028414_1_1_1"/>
<feature type="coiled-coil region" evidence="3">
    <location>
        <begin position="26"/>
        <end position="53"/>
    </location>
</feature>
<organism evidence="4 5">
    <name type="scientific">Capronia coronata CBS 617.96</name>
    <dbReference type="NCBI Taxonomy" id="1182541"/>
    <lineage>
        <taxon>Eukaryota</taxon>
        <taxon>Fungi</taxon>
        <taxon>Dikarya</taxon>
        <taxon>Ascomycota</taxon>
        <taxon>Pezizomycotina</taxon>
        <taxon>Eurotiomycetes</taxon>
        <taxon>Chaetothyriomycetidae</taxon>
        <taxon>Chaetothyriales</taxon>
        <taxon>Herpotrichiellaceae</taxon>
        <taxon>Capronia</taxon>
    </lineage>
</organism>
<dbReference type="PANTHER" id="PTHR37534:SF15">
    <property type="entry name" value="ZN(II)2CYS6 TRANSCRIPTION FACTOR (EUROFUNG)"/>
    <property type="match status" value="1"/>
</dbReference>
<dbReference type="Pfam" id="PF11951">
    <property type="entry name" value="Fungal_trans_2"/>
    <property type="match status" value="1"/>
</dbReference>
<keyword evidence="5" id="KW-1185">Reference proteome</keyword>
<gene>
    <name evidence="4" type="ORF">A1O1_01653</name>
</gene>
<dbReference type="GO" id="GO:0005634">
    <property type="term" value="C:nucleus"/>
    <property type="evidence" value="ECO:0007669"/>
    <property type="project" value="UniProtKB-SubCell"/>
</dbReference>
<dbReference type="OrthoDB" id="288726at2759"/>
<reference evidence="4 5" key="1">
    <citation type="submission" date="2013-03" db="EMBL/GenBank/DDBJ databases">
        <title>The Genome Sequence of Capronia coronata CBS 617.96.</title>
        <authorList>
            <consortium name="The Broad Institute Genomics Platform"/>
            <person name="Cuomo C."/>
            <person name="de Hoog S."/>
            <person name="Gorbushina A."/>
            <person name="Walker B."/>
            <person name="Young S.K."/>
            <person name="Zeng Q."/>
            <person name="Gargeya S."/>
            <person name="Fitzgerald M."/>
            <person name="Haas B."/>
            <person name="Abouelleil A."/>
            <person name="Allen A.W."/>
            <person name="Alvarado L."/>
            <person name="Arachchi H.M."/>
            <person name="Berlin A.M."/>
            <person name="Chapman S.B."/>
            <person name="Gainer-Dewar J."/>
            <person name="Goldberg J."/>
            <person name="Griggs A."/>
            <person name="Gujja S."/>
            <person name="Hansen M."/>
            <person name="Howarth C."/>
            <person name="Imamovic A."/>
            <person name="Ireland A."/>
            <person name="Larimer J."/>
            <person name="McCowan C."/>
            <person name="Murphy C."/>
            <person name="Pearson M."/>
            <person name="Poon T.W."/>
            <person name="Priest M."/>
            <person name="Roberts A."/>
            <person name="Saif S."/>
            <person name="Shea T."/>
            <person name="Sisk P."/>
            <person name="Sykes S."/>
            <person name="Wortman J."/>
            <person name="Nusbaum C."/>
            <person name="Birren B."/>
        </authorList>
    </citation>
    <scope>NUCLEOTIDE SEQUENCE [LARGE SCALE GENOMIC DNA]</scope>
    <source>
        <strain evidence="4 5">CBS 617.96</strain>
    </source>
</reference>
<dbReference type="Proteomes" id="UP000019484">
    <property type="component" value="Unassembled WGS sequence"/>
</dbReference>
<keyword evidence="2" id="KW-0539">Nucleus</keyword>
<proteinExistence type="predicted"/>
<dbReference type="PANTHER" id="PTHR37534">
    <property type="entry name" value="TRANSCRIPTIONAL ACTIVATOR PROTEIN UGA3"/>
    <property type="match status" value="1"/>
</dbReference>
<name>W9YK32_9EURO</name>
<dbReference type="EMBL" id="AMWN01000002">
    <property type="protein sequence ID" value="EXJ93262.1"/>
    <property type="molecule type" value="Genomic_DNA"/>
</dbReference>
<dbReference type="STRING" id="1182541.W9YK32"/>
<dbReference type="InterPro" id="IPR021858">
    <property type="entry name" value="Fun_TF"/>
</dbReference>
<accession>W9YK32</accession>
<evidence type="ECO:0000313" key="5">
    <source>
        <dbReference type="Proteomes" id="UP000019484"/>
    </source>
</evidence>
<keyword evidence="3" id="KW-0175">Coiled coil</keyword>